<dbReference type="InterPro" id="IPR024603">
    <property type="entry name" value="COG_complex_COG2_C"/>
</dbReference>
<keyword evidence="13" id="KW-1185">Reference proteome</keyword>
<protein>
    <recommendedName>
        <fullName evidence="3">Conserved oligomeric Golgi complex subunit 2</fullName>
    </recommendedName>
    <alternativeName>
        <fullName evidence="8">Component of oligomeric Golgi complex 2</fullName>
    </alternativeName>
</protein>
<reference evidence="13" key="1">
    <citation type="submission" date="2014-01" db="EMBL/GenBank/DDBJ databases">
        <title>The Genome Sequence of Anopheles melas CM1001059_A (V2).</title>
        <authorList>
            <consortium name="The Broad Institute Genomics Platform"/>
            <person name="Neafsey D.E."/>
            <person name="Besansky N."/>
            <person name="Howell P."/>
            <person name="Walton C."/>
            <person name="Young S.K."/>
            <person name="Zeng Q."/>
            <person name="Gargeya S."/>
            <person name="Fitzgerald M."/>
            <person name="Haas B."/>
            <person name="Abouelleil A."/>
            <person name="Allen A.W."/>
            <person name="Alvarado L."/>
            <person name="Arachchi H.M."/>
            <person name="Berlin A.M."/>
            <person name="Chapman S.B."/>
            <person name="Gainer-Dewar J."/>
            <person name="Goldberg J."/>
            <person name="Griggs A."/>
            <person name="Gujja S."/>
            <person name="Hansen M."/>
            <person name="Howarth C."/>
            <person name="Imamovic A."/>
            <person name="Ireland A."/>
            <person name="Larimer J."/>
            <person name="McCowan C."/>
            <person name="Murphy C."/>
            <person name="Pearson M."/>
            <person name="Poon T.W."/>
            <person name="Priest M."/>
            <person name="Roberts A."/>
            <person name="Saif S."/>
            <person name="Shea T."/>
            <person name="Sisk P."/>
            <person name="Sykes S."/>
            <person name="Wortman J."/>
            <person name="Nusbaum C."/>
            <person name="Birren B."/>
        </authorList>
    </citation>
    <scope>NUCLEOTIDE SEQUENCE [LARGE SCALE GENOMIC DNA]</scope>
    <source>
        <strain evidence="13">CM1001059</strain>
    </source>
</reference>
<evidence type="ECO:0000256" key="4">
    <source>
        <dbReference type="ARBA" id="ARBA00022448"/>
    </source>
</evidence>
<feature type="compositionally biased region" description="Low complexity" evidence="9">
    <location>
        <begin position="666"/>
        <end position="675"/>
    </location>
</feature>
<evidence type="ECO:0000313" key="13">
    <source>
        <dbReference type="Proteomes" id="UP000075902"/>
    </source>
</evidence>
<evidence type="ECO:0000256" key="3">
    <source>
        <dbReference type="ARBA" id="ARBA00020977"/>
    </source>
</evidence>
<keyword evidence="6" id="KW-0333">Golgi apparatus</keyword>
<comment type="similarity">
    <text evidence="2">Belongs to the COG2 family.</text>
</comment>
<evidence type="ECO:0000256" key="9">
    <source>
        <dbReference type="SAM" id="MobiDB-lite"/>
    </source>
</evidence>
<feature type="domain" description="Conserved oligomeric Golgi complex subunit 2 N-terminal" evidence="10">
    <location>
        <begin position="25"/>
        <end position="99"/>
    </location>
</feature>
<evidence type="ECO:0000259" key="11">
    <source>
        <dbReference type="Pfam" id="PF12022"/>
    </source>
</evidence>
<evidence type="ECO:0000256" key="1">
    <source>
        <dbReference type="ARBA" id="ARBA00004395"/>
    </source>
</evidence>
<dbReference type="GO" id="GO:0007030">
    <property type="term" value="P:Golgi organization"/>
    <property type="evidence" value="ECO:0007669"/>
    <property type="project" value="InterPro"/>
</dbReference>
<dbReference type="EnsemblMetazoa" id="AMEC014477-RA">
    <property type="protein sequence ID" value="AMEC014477-PA"/>
    <property type="gene ID" value="AMEC014477"/>
</dbReference>
<evidence type="ECO:0000256" key="2">
    <source>
        <dbReference type="ARBA" id="ARBA00007603"/>
    </source>
</evidence>
<name>A0A182U5W5_9DIPT</name>
<keyword evidence="4" id="KW-0813">Transport</keyword>
<dbReference type="GO" id="GO:0015031">
    <property type="term" value="P:protein transport"/>
    <property type="evidence" value="ECO:0007669"/>
    <property type="project" value="UniProtKB-KW"/>
</dbReference>
<dbReference type="PANTHER" id="PTHR12961">
    <property type="entry name" value="CONSERVED OLIGOMERIC GOLGI COMPLEX COMPONENT 2"/>
    <property type="match status" value="1"/>
</dbReference>
<accession>A0A182U5W5</accession>
<keyword evidence="7" id="KW-0472">Membrane</keyword>
<evidence type="ECO:0000256" key="8">
    <source>
        <dbReference type="ARBA" id="ARBA00031344"/>
    </source>
</evidence>
<feature type="domain" description="COG complex component COG2 C-terminal" evidence="11">
    <location>
        <begin position="429"/>
        <end position="695"/>
    </location>
</feature>
<dbReference type="Proteomes" id="UP000075902">
    <property type="component" value="Unassembled WGS sequence"/>
</dbReference>
<organism evidence="12 13">
    <name type="scientific">Anopheles melas</name>
    <dbReference type="NCBI Taxonomy" id="34690"/>
    <lineage>
        <taxon>Eukaryota</taxon>
        <taxon>Metazoa</taxon>
        <taxon>Ecdysozoa</taxon>
        <taxon>Arthropoda</taxon>
        <taxon>Hexapoda</taxon>
        <taxon>Insecta</taxon>
        <taxon>Pterygota</taxon>
        <taxon>Neoptera</taxon>
        <taxon>Endopterygota</taxon>
        <taxon>Diptera</taxon>
        <taxon>Nematocera</taxon>
        <taxon>Culicoidea</taxon>
        <taxon>Culicidae</taxon>
        <taxon>Anophelinae</taxon>
        <taxon>Anopheles</taxon>
    </lineage>
</organism>
<evidence type="ECO:0000313" key="12">
    <source>
        <dbReference type="EnsemblMetazoa" id="AMEC014477-PA"/>
    </source>
</evidence>
<dbReference type="AlphaFoldDB" id="A0A182U5W5"/>
<dbReference type="STRING" id="34690.A0A182U5W5"/>
<reference evidence="12" key="2">
    <citation type="submission" date="2020-05" db="UniProtKB">
        <authorList>
            <consortium name="EnsemblMetazoa"/>
        </authorList>
    </citation>
    <scope>IDENTIFICATION</scope>
    <source>
        <strain evidence="12">CM1001059</strain>
    </source>
</reference>
<evidence type="ECO:0000256" key="7">
    <source>
        <dbReference type="ARBA" id="ARBA00023136"/>
    </source>
</evidence>
<dbReference type="InterPro" id="IPR024602">
    <property type="entry name" value="COG_su2_N"/>
</dbReference>
<keyword evidence="5" id="KW-0653">Protein transport</keyword>
<dbReference type="InterPro" id="IPR009316">
    <property type="entry name" value="COG2"/>
</dbReference>
<dbReference type="PANTHER" id="PTHR12961:SF0">
    <property type="entry name" value="CONSERVED OLIGOMERIC GOLGI COMPLEX SUBUNIT 2"/>
    <property type="match status" value="1"/>
</dbReference>
<feature type="region of interest" description="Disordered" evidence="9">
    <location>
        <begin position="659"/>
        <end position="685"/>
    </location>
</feature>
<dbReference type="Pfam" id="PF06148">
    <property type="entry name" value="COG2_N"/>
    <property type="match status" value="1"/>
</dbReference>
<evidence type="ECO:0000256" key="6">
    <source>
        <dbReference type="ARBA" id="ARBA00023034"/>
    </source>
</evidence>
<proteinExistence type="inferred from homology"/>
<evidence type="ECO:0000259" key="10">
    <source>
        <dbReference type="Pfam" id="PF06148"/>
    </source>
</evidence>
<dbReference type="GO" id="GO:0006891">
    <property type="term" value="P:intra-Golgi vesicle-mediated transport"/>
    <property type="evidence" value="ECO:0007669"/>
    <property type="project" value="TreeGrafter"/>
</dbReference>
<dbReference type="VEuPathDB" id="VectorBase:AMEC014477"/>
<sequence length="739" mass="83311">MDGKPAPPAGSGGELFSLPAGPASLCFDKNEFMKKTFSVDEFLHENRNAGSLEIIRDDLGLYLKVLRSAMIELINQDYADFVDLSANLIGLDQQIDAIEGPLQKLRTEVDQVKGALEASMSEIASCLEQKKLLRSYKKSLQSLARAQASLHKLEDMLLGDRKNQIDATLLERAALESIQLQFNIKFCRDFLDDGKQRLAQDLWSELLARLKGYFLRALGEPEPKELERCLRIYCTLDECRTAEEVFRGEIVAPFMNRAISESSLQNSPQGLTGIYNQILDFVSMRMKQLCQLTKRNGKVKGYNFIVNSFWAEVERRMETNMSSIFAPGNPDAFYQKYKCTLEFLERIELIIDDADDVAQFKAHAQYRSFQLRWNLPVYFQIRFQEIGAELEACCSESASRQVATSISASQFNVAQFSAALTAISRCWQDGFNVAQFSAALTAISRCWQDGVFLPQLFHRFLKLTLQILARLSVWCGEAFRPDGASQETANGAPEGQTERIRFLVALYSDLRNIELKIPSIVNLIVEKSPLSGVSRGELEAIVGESGTAFGERRSQLQQLIVRELIGASIPQLRQVSDIPRLYRKTNRDVPSRCCAYVEQLLAPVDSFRKGYNSMIGVEAMRDFQIGVFNHVTVQFYQVIDEVLTSVQKTEESLRRLKNLRDRSGTSASSAAVAPSTDRTAPSDDDKIRLQLQADVMHFVRYVEDKAQIGRQNVDKLPQLVQLVEDAIKGRPFAIEQTQP</sequence>
<dbReference type="GO" id="GO:0000139">
    <property type="term" value="C:Golgi membrane"/>
    <property type="evidence" value="ECO:0007669"/>
    <property type="project" value="UniProtKB-SubCell"/>
</dbReference>
<dbReference type="Pfam" id="PF12022">
    <property type="entry name" value="COG2_C"/>
    <property type="match status" value="1"/>
</dbReference>
<evidence type="ECO:0000256" key="5">
    <source>
        <dbReference type="ARBA" id="ARBA00022927"/>
    </source>
</evidence>
<dbReference type="GO" id="GO:0017119">
    <property type="term" value="C:Golgi transport complex"/>
    <property type="evidence" value="ECO:0007669"/>
    <property type="project" value="TreeGrafter"/>
</dbReference>
<comment type="subcellular location">
    <subcellularLocation>
        <location evidence="1">Golgi apparatus membrane</location>
        <topology evidence="1">Peripheral membrane protein</topology>
    </subcellularLocation>
</comment>